<dbReference type="GO" id="GO:0004803">
    <property type="term" value="F:transposase activity"/>
    <property type="evidence" value="ECO:0007669"/>
    <property type="project" value="InterPro"/>
</dbReference>
<dbReference type="HOGENOM" id="CLU_038153_1_0_7"/>
<dbReference type="GO" id="GO:0006313">
    <property type="term" value="P:DNA transposition"/>
    <property type="evidence" value="ECO:0007669"/>
    <property type="project" value="InterPro"/>
</dbReference>
<dbReference type="InterPro" id="IPR007069">
    <property type="entry name" value="Transposase_32"/>
</dbReference>
<dbReference type="Proteomes" id="UP000006695">
    <property type="component" value="Chromosome"/>
</dbReference>
<dbReference type="RefSeq" id="WP_011939941.1">
    <property type="nucleotide sequence ID" value="NC_009483.1"/>
</dbReference>
<proteinExistence type="predicted"/>
<sequence length="365" mass="41680">MGAIAEIFREFAPEYLRRFGDAMPPEHRKVIDAILLCRTEENGSVVYRCEECGLNHILNRSCGNRHCPQCQSHKTTQWLERQMERMLPGHHFMLTFTVPEELCDFIRSHQRLCYAALFAASSAAMKKLCLDPRHVGGDLPGFFGVLHTWGRQLQYHPHIHYVVPGGAISTADGSWRRSGEHFFLPVKALSSIFRAKFRESIEKAGLLAEVPKEAWLKPWNVNSQAVGASEASIKYLAPYVFRVAISDHRIVKVEDGRVLFRYRKQKSNRERTMALDAMEFLRRFLQHVLPTGFMKVRYYGFLSPNAAVSLEEVRTKIELAYGFDVPEHEMEPKPKAALTCRGCGSLVRYLFVNLPAKRWPSGPSG</sequence>
<dbReference type="InterPro" id="IPR026889">
    <property type="entry name" value="Zn_Tnp"/>
</dbReference>
<evidence type="ECO:0000259" key="1">
    <source>
        <dbReference type="Pfam" id="PF04986"/>
    </source>
</evidence>
<accession>A5G657</accession>
<dbReference type="PANTHER" id="PTHR37023:SF1">
    <property type="entry name" value="ISSOD25 TRANSPOSASE TNPA_ISSOD25"/>
    <property type="match status" value="1"/>
</dbReference>
<reference evidence="3 4" key="1">
    <citation type="submission" date="2007-05" db="EMBL/GenBank/DDBJ databases">
        <title>Complete sequence of Geobacter uraniireducens Rf4.</title>
        <authorList>
            <consortium name="US DOE Joint Genome Institute"/>
            <person name="Copeland A."/>
            <person name="Lucas S."/>
            <person name="Lapidus A."/>
            <person name="Barry K."/>
            <person name="Detter J.C."/>
            <person name="Glavina del Rio T."/>
            <person name="Hammon N."/>
            <person name="Israni S."/>
            <person name="Dalin E."/>
            <person name="Tice H."/>
            <person name="Pitluck S."/>
            <person name="Chertkov O."/>
            <person name="Brettin T."/>
            <person name="Bruce D."/>
            <person name="Han C."/>
            <person name="Schmutz J."/>
            <person name="Larimer F."/>
            <person name="Land M."/>
            <person name="Hauser L."/>
            <person name="Kyrpides N."/>
            <person name="Mikhailova N."/>
            <person name="Shelobolina E."/>
            <person name="Aklujkar M."/>
            <person name="Lovley D."/>
            <person name="Richardson P."/>
        </authorList>
    </citation>
    <scope>NUCLEOTIDE SEQUENCE [LARGE SCALE GENOMIC DNA]</scope>
    <source>
        <strain evidence="3 4">Rf4</strain>
    </source>
</reference>
<keyword evidence="4" id="KW-1185">Reference proteome</keyword>
<evidence type="ECO:0000313" key="3">
    <source>
        <dbReference type="EMBL" id="ABQ27275.1"/>
    </source>
</evidence>
<dbReference type="OrthoDB" id="9793553at2"/>
<dbReference type="GO" id="GO:0003677">
    <property type="term" value="F:DNA binding"/>
    <property type="evidence" value="ECO:0007669"/>
    <property type="project" value="InterPro"/>
</dbReference>
<dbReference type="EMBL" id="CP000698">
    <property type="protein sequence ID" value="ABQ27275.1"/>
    <property type="molecule type" value="Genomic_DNA"/>
</dbReference>
<dbReference type="Pfam" id="PF04986">
    <property type="entry name" value="Y2_Tnp"/>
    <property type="match status" value="1"/>
</dbReference>
<dbReference type="KEGG" id="gur:Gura_3110"/>
<dbReference type="AlphaFoldDB" id="A5G657"/>
<protein>
    <submittedName>
        <fullName evidence="3">Putative transposase</fullName>
    </submittedName>
</protein>
<name>A5G657_GEOUR</name>
<dbReference type="PANTHER" id="PTHR37023">
    <property type="entry name" value="TRANSPOSASE"/>
    <property type="match status" value="1"/>
</dbReference>
<evidence type="ECO:0000259" key="2">
    <source>
        <dbReference type="Pfam" id="PF14319"/>
    </source>
</evidence>
<evidence type="ECO:0000313" key="4">
    <source>
        <dbReference type="Proteomes" id="UP000006695"/>
    </source>
</evidence>
<organism evidence="3 4">
    <name type="scientific">Geotalea uraniireducens (strain Rf4)</name>
    <name type="common">Geobacter uraniireducens</name>
    <dbReference type="NCBI Taxonomy" id="351605"/>
    <lineage>
        <taxon>Bacteria</taxon>
        <taxon>Pseudomonadati</taxon>
        <taxon>Thermodesulfobacteriota</taxon>
        <taxon>Desulfuromonadia</taxon>
        <taxon>Geobacterales</taxon>
        <taxon>Geobacteraceae</taxon>
        <taxon>Geotalea</taxon>
    </lineage>
</organism>
<gene>
    <name evidence="3" type="ordered locus">Gura_3110</name>
</gene>
<dbReference type="STRING" id="351605.Gura_3110"/>
<dbReference type="Pfam" id="PF14319">
    <property type="entry name" value="Zn_Tnp_IS91"/>
    <property type="match status" value="1"/>
</dbReference>
<feature type="domain" description="Transposase zinc-binding" evidence="2">
    <location>
        <begin position="7"/>
        <end position="98"/>
    </location>
</feature>
<feature type="domain" description="Transposase IS801/IS1294" evidence="1">
    <location>
        <begin position="141"/>
        <end position="304"/>
    </location>
</feature>